<comment type="caution">
    <text evidence="11">The sequence shown here is derived from an EMBL/GenBank/DDBJ whole genome shotgun (WGS) entry which is preliminary data.</text>
</comment>
<dbReference type="InterPro" id="IPR011009">
    <property type="entry name" value="Kinase-like_dom_sf"/>
</dbReference>
<dbReference type="Gene3D" id="1.10.510.10">
    <property type="entry name" value="Transferase(Phosphotransferase) domain 1"/>
    <property type="match status" value="1"/>
</dbReference>
<keyword evidence="2" id="KW-0597">Phosphoprotein</keyword>
<name>A0A9P8Q5M0_WICPI</name>
<dbReference type="InterPro" id="IPR017441">
    <property type="entry name" value="Protein_kinase_ATP_BS"/>
</dbReference>
<dbReference type="PROSITE" id="PS50011">
    <property type="entry name" value="PROTEIN_KINASE_DOM"/>
    <property type="match status" value="1"/>
</dbReference>
<accession>A0A9P8Q5M0</accession>
<reference evidence="11" key="2">
    <citation type="submission" date="2021-01" db="EMBL/GenBank/DDBJ databases">
        <authorList>
            <person name="Schikora-Tamarit M.A."/>
        </authorList>
    </citation>
    <scope>NUCLEOTIDE SEQUENCE</scope>
    <source>
        <strain evidence="11">CBS2887</strain>
    </source>
</reference>
<comment type="similarity">
    <text evidence="8">Belongs to the protein kinase superfamily.</text>
</comment>
<dbReference type="InterPro" id="IPR008271">
    <property type="entry name" value="Ser/Thr_kinase_AS"/>
</dbReference>
<dbReference type="PANTHER" id="PTHR24351">
    <property type="entry name" value="RIBOSOMAL PROTEIN S6 KINASE"/>
    <property type="match status" value="1"/>
</dbReference>
<dbReference type="InterPro" id="IPR000719">
    <property type="entry name" value="Prot_kinase_dom"/>
</dbReference>
<sequence length="450" mass="51364">MTSDTFEDLYNDGEDYGSASKYMPTGGFQFMKVVDDRQLGSSPPVRRASVRRRRSSIRSKMHIQPLVQNSKQVEFHEDLNLRSNSGKTSATFRVLEDFEEINILGVGTYGKVYLVKDLITGQLYAKKTIRKAKISVDAKLLKNSRNEKDILARISHPGIVKLFYCFHDEENIDFILEYIPGGEIFYHLQNTKWFSEDTTAFYMAQVAESIQHLHSLGIVYRDLKPENVLLNAKGHAILTDFGLSSTDEVCRSLLGTPEFTAPEVLQGESYSFPADWWSFGVMIYDMLCGGVPFKGSNPEKLLKKIGTGKVQFPNSVMISEDAKDLIKKLLKKSPGQRIAVDDKFEEFKKHRFFRKVNWKELRDHTPPIVPDCENLEEACNFDKSYIQEALEKDKKLQDKTNGGVSPFMSVNPNVPNTPNKFDDSMFKGFSFCASNSFIEKHFENMKINEQ</sequence>
<keyword evidence="5" id="KW-0418">Kinase</keyword>
<dbReference type="InterPro" id="IPR000961">
    <property type="entry name" value="AGC-kinase_C"/>
</dbReference>
<proteinExistence type="inferred from homology"/>
<keyword evidence="12" id="KW-1185">Reference proteome</keyword>
<dbReference type="OrthoDB" id="63267at2759"/>
<dbReference type="SUPFAM" id="SSF56112">
    <property type="entry name" value="Protein kinase-like (PK-like)"/>
    <property type="match status" value="1"/>
</dbReference>
<dbReference type="PROSITE" id="PS00108">
    <property type="entry name" value="PROTEIN_KINASE_ST"/>
    <property type="match status" value="1"/>
</dbReference>
<gene>
    <name evidence="11" type="ORF">WICPIJ_005629</name>
</gene>
<evidence type="ECO:0000256" key="3">
    <source>
        <dbReference type="ARBA" id="ARBA00022679"/>
    </source>
</evidence>
<dbReference type="GO" id="GO:0004674">
    <property type="term" value="F:protein serine/threonine kinase activity"/>
    <property type="evidence" value="ECO:0007669"/>
    <property type="project" value="UniProtKB-KW"/>
</dbReference>
<evidence type="ECO:0000256" key="8">
    <source>
        <dbReference type="RuleBase" id="RU000304"/>
    </source>
</evidence>
<dbReference type="PROSITE" id="PS51285">
    <property type="entry name" value="AGC_KINASE_CTER"/>
    <property type="match status" value="1"/>
</dbReference>
<dbReference type="PROSITE" id="PS00107">
    <property type="entry name" value="PROTEIN_KINASE_ATP"/>
    <property type="match status" value="1"/>
</dbReference>
<dbReference type="FunFam" id="3.30.200.20:FF:000042">
    <property type="entry name" value="Aurora kinase A"/>
    <property type="match status" value="1"/>
</dbReference>
<keyword evidence="1 8" id="KW-0723">Serine/threonine-protein kinase</keyword>
<organism evidence="11 12">
    <name type="scientific">Wickerhamomyces pijperi</name>
    <name type="common">Yeast</name>
    <name type="synonym">Pichia pijperi</name>
    <dbReference type="NCBI Taxonomy" id="599730"/>
    <lineage>
        <taxon>Eukaryota</taxon>
        <taxon>Fungi</taxon>
        <taxon>Dikarya</taxon>
        <taxon>Ascomycota</taxon>
        <taxon>Saccharomycotina</taxon>
        <taxon>Saccharomycetes</taxon>
        <taxon>Phaffomycetales</taxon>
        <taxon>Wickerhamomycetaceae</taxon>
        <taxon>Wickerhamomyces</taxon>
    </lineage>
</organism>
<feature type="domain" description="AGC-kinase C-terminal" evidence="10">
    <location>
        <begin position="354"/>
        <end position="441"/>
    </location>
</feature>
<dbReference type="AlphaFoldDB" id="A0A9P8Q5M0"/>
<keyword evidence="3" id="KW-0808">Transferase</keyword>
<feature type="binding site" evidence="7">
    <location>
        <position position="131"/>
    </location>
    <ligand>
        <name>ATP</name>
        <dbReference type="ChEBI" id="CHEBI:30616"/>
    </ligand>
</feature>
<evidence type="ECO:0000259" key="9">
    <source>
        <dbReference type="PROSITE" id="PS50011"/>
    </source>
</evidence>
<evidence type="ECO:0000256" key="1">
    <source>
        <dbReference type="ARBA" id="ARBA00022527"/>
    </source>
</evidence>
<keyword evidence="4 7" id="KW-0547">Nucleotide-binding</keyword>
<dbReference type="Proteomes" id="UP000774326">
    <property type="component" value="Unassembled WGS sequence"/>
</dbReference>
<dbReference type="InterPro" id="IPR045270">
    <property type="entry name" value="STKc_AGC"/>
</dbReference>
<evidence type="ECO:0000313" key="11">
    <source>
        <dbReference type="EMBL" id="KAH3683410.1"/>
    </source>
</evidence>
<dbReference type="EMBL" id="JAEUBG010003142">
    <property type="protein sequence ID" value="KAH3683410.1"/>
    <property type="molecule type" value="Genomic_DNA"/>
</dbReference>
<evidence type="ECO:0000256" key="7">
    <source>
        <dbReference type="PROSITE-ProRule" id="PRU10141"/>
    </source>
</evidence>
<protein>
    <recommendedName>
        <fullName evidence="13">Protein kinase domain-containing protein</fullName>
    </recommendedName>
</protein>
<evidence type="ECO:0008006" key="13">
    <source>
        <dbReference type="Google" id="ProtNLM"/>
    </source>
</evidence>
<keyword evidence="6 7" id="KW-0067">ATP-binding</keyword>
<dbReference type="FunFam" id="1.10.510.10:FF:000210">
    <property type="entry name" value="Non-specific serine/threonine protein kinase"/>
    <property type="match status" value="1"/>
</dbReference>
<evidence type="ECO:0000313" key="12">
    <source>
        <dbReference type="Proteomes" id="UP000774326"/>
    </source>
</evidence>
<evidence type="ECO:0000256" key="5">
    <source>
        <dbReference type="ARBA" id="ARBA00022777"/>
    </source>
</evidence>
<reference evidence="11" key="1">
    <citation type="journal article" date="2021" name="Open Biol.">
        <title>Shared evolutionary footprints suggest mitochondrial oxidative damage underlies multiple complex I losses in fungi.</title>
        <authorList>
            <person name="Schikora-Tamarit M.A."/>
            <person name="Marcet-Houben M."/>
            <person name="Nosek J."/>
            <person name="Gabaldon T."/>
        </authorList>
    </citation>
    <scope>NUCLEOTIDE SEQUENCE</scope>
    <source>
        <strain evidence="11">CBS2887</strain>
    </source>
</reference>
<evidence type="ECO:0000256" key="2">
    <source>
        <dbReference type="ARBA" id="ARBA00022553"/>
    </source>
</evidence>
<dbReference type="GO" id="GO:0005524">
    <property type="term" value="F:ATP binding"/>
    <property type="evidence" value="ECO:0007669"/>
    <property type="project" value="UniProtKB-UniRule"/>
</dbReference>
<evidence type="ECO:0000256" key="6">
    <source>
        <dbReference type="ARBA" id="ARBA00022840"/>
    </source>
</evidence>
<dbReference type="Gene3D" id="3.30.200.20">
    <property type="entry name" value="Phosphorylase Kinase, domain 1"/>
    <property type="match status" value="1"/>
</dbReference>
<dbReference type="CDD" id="cd05123">
    <property type="entry name" value="STKc_AGC"/>
    <property type="match status" value="1"/>
</dbReference>
<feature type="domain" description="Protein kinase" evidence="9">
    <location>
        <begin position="98"/>
        <end position="353"/>
    </location>
</feature>
<dbReference type="SMART" id="SM00133">
    <property type="entry name" value="S_TK_X"/>
    <property type="match status" value="1"/>
</dbReference>
<dbReference type="Pfam" id="PF00069">
    <property type="entry name" value="Pkinase"/>
    <property type="match status" value="1"/>
</dbReference>
<evidence type="ECO:0000256" key="4">
    <source>
        <dbReference type="ARBA" id="ARBA00022741"/>
    </source>
</evidence>
<dbReference type="SMART" id="SM00220">
    <property type="entry name" value="S_TKc"/>
    <property type="match status" value="1"/>
</dbReference>
<evidence type="ECO:0000259" key="10">
    <source>
        <dbReference type="PROSITE" id="PS51285"/>
    </source>
</evidence>